<comment type="caution">
    <text evidence="1">The sequence shown here is derived from an EMBL/GenBank/DDBJ whole genome shotgun (WGS) entry which is preliminary data.</text>
</comment>
<reference evidence="1" key="1">
    <citation type="submission" date="2021-06" db="EMBL/GenBank/DDBJ databases">
        <authorList>
            <person name="Hodson N. C."/>
            <person name="Mongue J. A."/>
            <person name="Jaron S. K."/>
        </authorList>
    </citation>
    <scope>NUCLEOTIDE SEQUENCE</scope>
</reference>
<name>A0A8J2KET0_9HEXA</name>
<gene>
    <name evidence="1" type="ORF">AFUS01_LOCUS27173</name>
</gene>
<dbReference type="Proteomes" id="UP000708208">
    <property type="component" value="Unassembled WGS sequence"/>
</dbReference>
<proteinExistence type="predicted"/>
<evidence type="ECO:0000313" key="2">
    <source>
        <dbReference type="Proteomes" id="UP000708208"/>
    </source>
</evidence>
<organism evidence="1 2">
    <name type="scientific">Allacma fusca</name>
    <dbReference type="NCBI Taxonomy" id="39272"/>
    <lineage>
        <taxon>Eukaryota</taxon>
        <taxon>Metazoa</taxon>
        <taxon>Ecdysozoa</taxon>
        <taxon>Arthropoda</taxon>
        <taxon>Hexapoda</taxon>
        <taxon>Collembola</taxon>
        <taxon>Symphypleona</taxon>
        <taxon>Sminthuridae</taxon>
        <taxon>Allacma</taxon>
    </lineage>
</organism>
<keyword evidence="2" id="KW-1185">Reference proteome</keyword>
<protein>
    <submittedName>
        <fullName evidence="1">Uncharacterized protein</fullName>
    </submittedName>
</protein>
<accession>A0A8J2KET0</accession>
<sequence>MVVRVSYLGKVNDVRIKSTGGSCSWSTDEMTDGSNQVVLGTMMDDVMGEELTDFAFTKCSANRTTEHCITVLDESSSIIVTIMILGKCTR</sequence>
<dbReference type="AlphaFoldDB" id="A0A8J2KET0"/>
<dbReference type="EMBL" id="CAJVCH010373205">
    <property type="protein sequence ID" value="CAG7816556.1"/>
    <property type="molecule type" value="Genomic_DNA"/>
</dbReference>
<evidence type="ECO:0000313" key="1">
    <source>
        <dbReference type="EMBL" id="CAG7816556.1"/>
    </source>
</evidence>